<dbReference type="EMBL" id="JAMXMC010000009">
    <property type="protein sequence ID" value="MCO5978128.1"/>
    <property type="molecule type" value="Genomic_DNA"/>
</dbReference>
<gene>
    <name evidence="3" type="ORF">M0L44_15625</name>
</gene>
<evidence type="ECO:0000313" key="4">
    <source>
        <dbReference type="Proteomes" id="UP001204851"/>
    </source>
</evidence>
<protein>
    <submittedName>
        <fullName evidence="3">Transporter</fullName>
    </submittedName>
</protein>
<evidence type="ECO:0000313" key="3">
    <source>
        <dbReference type="EMBL" id="MCO5978128.1"/>
    </source>
</evidence>
<feature type="chain" id="PRO_5045208410" evidence="2">
    <location>
        <begin position="34"/>
        <end position="351"/>
    </location>
</feature>
<feature type="signal peptide" evidence="2">
    <location>
        <begin position="1"/>
        <end position="33"/>
    </location>
</feature>
<proteinExistence type="predicted"/>
<comment type="caution">
    <text evidence="3">The sequence shown here is derived from an EMBL/GenBank/DDBJ whole genome shotgun (WGS) entry which is preliminary data.</text>
</comment>
<feature type="region of interest" description="Disordered" evidence="1">
    <location>
        <begin position="33"/>
        <end position="52"/>
    </location>
</feature>
<evidence type="ECO:0000256" key="2">
    <source>
        <dbReference type="SAM" id="SignalP"/>
    </source>
</evidence>
<dbReference type="Proteomes" id="UP001204851">
    <property type="component" value="Unassembled WGS sequence"/>
</dbReference>
<reference evidence="3 4" key="1">
    <citation type="submission" date="2022-06" db="EMBL/GenBank/DDBJ databases">
        <title>Ideonella sp. NS12-5 Genome sequencing and assembly.</title>
        <authorList>
            <person name="Jung Y."/>
        </authorList>
    </citation>
    <scope>NUCLEOTIDE SEQUENCE [LARGE SCALE GENOMIC DNA]</scope>
    <source>
        <strain evidence="3 4">NS12-5</strain>
    </source>
</reference>
<accession>A0ABT1BPP0</accession>
<sequence>MNTAVPPARRTARVSSSALLGLMLAGLAASAVAQSEPPPPATPASGADAARDALKTKEGDVSQDQLLKETLTSAEKAYSLLKTGQTALTYDLNYSYIGSETINVKFTDSTLTLFDIQNTRAHTITNTFAVDYGVLDNLTATASLPLISRYSQSNNFSGLSNGLGDIALGVRYQPFEQRRDSAIFTTTATLRLPTGRSPYTTIVGQNLATGSGNTALTVGVNASQVYDPVAVFGSLNFTGNLPARNLSQQRDGMTLTEVRPGSSIGFGMGFSYALSYKVSTTMSLQETVSARSTLKFADGTSSKTAMQTSGMLNLGLGLRVSPKTTLNFTAGVGLTSDSPDFSLGMNMPLNF</sequence>
<organism evidence="3 4">
    <name type="scientific">Ideonella oryzae</name>
    <dbReference type="NCBI Taxonomy" id="2937441"/>
    <lineage>
        <taxon>Bacteria</taxon>
        <taxon>Pseudomonadati</taxon>
        <taxon>Pseudomonadota</taxon>
        <taxon>Betaproteobacteria</taxon>
        <taxon>Burkholderiales</taxon>
        <taxon>Sphaerotilaceae</taxon>
        <taxon>Ideonella</taxon>
    </lineage>
</organism>
<keyword evidence="2" id="KW-0732">Signal</keyword>
<dbReference type="RefSeq" id="WP_252770741.1">
    <property type="nucleotide sequence ID" value="NZ_JAMXMC010000009.1"/>
</dbReference>
<name>A0ABT1BPP0_9BURK</name>
<evidence type="ECO:0000256" key="1">
    <source>
        <dbReference type="SAM" id="MobiDB-lite"/>
    </source>
</evidence>
<keyword evidence="4" id="KW-1185">Reference proteome</keyword>